<evidence type="ECO:0000256" key="2">
    <source>
        <dbReference type="ARBA" id="ARBA00022679"/>
    </source>
</evidence>
<dbReference type="InterPro" id="IPR005551">
    <property type="entry name" value="CitX"/>
</dbReference>
<dbReference type="Pfam" id="PF01874">
    <property type="entry name" value="CitG"/>
    <property type="match status" value="1"/>
</dbReference>
<keyword evidence="5 7" id="KW-0067">ATP-binding</keyword>
<dbReference type="EC" id="2.4.2.52" evidence="7"/>
<evidence type="ECO:0000313" key="8">
    <source>
        <dbReference type="EMBL" id="MBC8598466.1"/>
    </source>
</evidence>
<keyword evidence="3 8" id="KW-0548">Nucleotidyltransferase</keyword>
<keyword evidence="4 7" id="KW-0547">Nucleotide-binding</keyword>
<dbReference type="Pfam" id="PF03802">
    <property type="entry name" value="CitX"/>
    <property type="match status" value="1"/>
</dbReference>
<comment type="caution">
    <text evidence="8">The sequence shown here is derived from an EMBL/GenBank/DDBJ whole genome shotgun (WGS) entry which is preliminary data.</text>
</comment>
<dbReference type="InterPro" id="IPR002736">
    <property type="entry name" value="CitG"/>
</dbReference>
<name>A0ABR7NSE4_9FIRM</name>
<comment type="catalytic activity">
    <reaction evidence="1 7">
        <text>3'-dephospho-CoA + ATP = 2'-(5''-triphospho-alpha-D-ribosyl)-3'-dephospho-CoA + adenine</text>
        <dbReference type="Rhea" id="RHEA:15117"/>
        <dbReference type="ChEBI" id="CHEBI:16708"/>
        <dbReference type="ChEBI" id="CHEBI:30616"/>
        <dbReference type="ChEBI" id="CHEBI:57328"/>
        <dbReference type="ChEBI" id="CHEBI:61378"/>
        <dbReference type="EC" id="2.4.2.52"/>
    </reaction>
</comment>
<sequence length="479" mass="51709">MKLNQIFCGSPASLKEILDARSRRAERQKALLATPGARCLISFSLNIPGEIKCFPLAVWAFEEGLREIRAAVSSRDLLSFEESRENTGPEAFFLLDADAPEIKRKMTSIEENHGLGRLFDIDVLGPDAVLLSRSGFGLPPRSCLICGENAKACARNRTHSMELILWRTSQILNDYFKEQSADQAAAAAVRALLYEVSATPKPGLVDRNNSGSHQDMDFFTFVDSSAALIPWFRDFFSIGWEHGDETGDRLFERLRFAGQNAEAKMFSATGGVNTHKGLIFASAILCGALGKVYKDSFLLGKKPPVPLDAVVGECKKLGSCSLKDFKAEDRRQDVSAGAGHRRSTEETAGERIHTAYGIAGARGEAALGFPSALTIGLPALKAWLSQGFSLNDAAVLTLLSLLSQVDDTNMIHRGGLTEAAAGKKEAGALLAELTPGSFREKTAALDQSFIKRNLSPGGCADLLAVSLMICFLEESGMIA</sequence>
<dbReference type="GO" id="GO:0016829">
    <property type="term" value="F:lyase activity"/>
    <property type="evidence" value="ECO:0007669"/>
    <property type="project" value="UniProtKB-KW"/>
</dbReference>
<dbReference type="PANTHER" id="PTHR30201:SF2">
    <property type="entry name" value="2-(5''-TRIPHOSPHORIBOSYL)-3'-DEPHOSPHOCOENZYME-A SYNTHASE"/>
    <property type="match status" value="1"/>
</dbReference>
<organism evidence="8 9">
    <name type="scientific">Enterocloster hominis</name>
    <name type="common">ex Liu et al. 2021</name>
    <dbReference type="NCBI Taxonomy" id="2763663"/>
    <lineage>
        <taxon>Bacteria</taxon>
        <taxon>Bacillati</taxon>
        <taxon>Bacillota</taxon>
        <taxon>Clostridia</taxon>
        <taxon>Lachnospirales</taxon>
        <taxon>Lachnospiraceae</taxon>
        <taxon>Enterocloster</taxon>
    </lineage>
</organism>
<evidence type="ECO:0000256" key="1">
    <source>
        <dbReference type="ARBA" id="ARBA00001210"/>
    </source>
</evidence>
<evidence type="ECO:0000256" key="5">
    <source>
        <dbReference type="ARBA" id="ARBA00022840"/>
    </source>
</evidence>
<keyword evidence="8" id="KW-0456">Lyase</keyword>
<dbReference type="NCBIfam" id="TIGR03124">
    <property type="entry name" value="citrate_citX"/>
    <property type="match status" value="1"/>
</dbReference>
<gene>
    <name evidence="8" type="primary">citX</name>
    <name evidence="7" type="synonym">citG</name>
    <name evidence="8" type="ORF">H8708_04330</name>
</gene>
<evidence type="ECO:0000313" key="9">
    <source>
        <dbReference type="Proteomes" id="UP000647491"/>
    </source>
</evidence>
<comment type="similarity">
    <text evidence="7">Belongs to the CitG/MdcB family.</text>
</comment>
<keyword evidence="9" id="KW-1185">Reference proteome</keyword>
<dbReference type="GO" id="GO:0050519">
    <property type="term" value="F:holo-citrate lyase synthase activity"/>
    <property type="evidence" value="ECO:0007669"/>
    <property type="project" value="UniProtKB-EC"/>
</dbReference>
<dbReference type="PANTHER" id="PTHR30201">
    <property type="entry name" value="TRIPHOSPHORIBOSYL-DEPHOSPHO-COA SYNTHASE"/>
    <property type="match status" value="1"/>
</dbReference>
<dbReference type="HAMAP" id="MF_00397">
    <property type="entry name" value="CitG"/>
    <property type="match status" value="1"/>
</dbReference>
<dbReference type="EMBL" id="JACRTJ010000010">
    <property type="protein sequence ID" value="MBC8598466.1"/>
    <property type="molecule type" value="Genomic_DNA"/>
</dbReference>
<evidence type="ECO:0000256" key="6">
    <source>
        <dbReference type="ARBA" id="ARBA00048574"/>
    </source>
</evidence>
<keyword evidence="2 7" id="KW-0808">Transferase</keyword>
<evidence type="ECO:0000256" key="7">
    <source>
        <dbReference type="HAMAP-Rule" id="MF_00397"/>
    </source>
</evidence>
<proteinExistence type="inferred from homology"/>
<dbReference type="InterPro" id="IPR017551">
    <property type="entry name" value="TriPribosyl-deP-CoA_syn_CitG"/>
</dbReference>
<accession>A0ABR7NSE4</accession>
<dbReference type="Gene3D" id="1.10.4200.10">
    <property type="entry name" value="Triphosphoribosyl-dephospho-CoA protein"/>
    <property type="match status" value="1"/>
</dbReference>
<reference evidence="8 9" key="1">
    <citation type="submission" date="2020-08" db="EMBL/GenBank/DDBJ databases">
        <title>Genome public.</title>
        <authorList>
            <person name="Liu C."/>
            <person name="Sun Q."/>
        </authorList>
    </citation>
    <scope>NUCLEOTIDE SEQUENCE [LARGE SCALE GENOMIC DNA]</scope>
    <source>
        <strain evidence="8 9">BX10</strain>
    </source>
</reference>
<evidence type="ECO:0000256" key="3">
    <source>
        <dbReference type="ARBA" id="ARBA00022695"/>
    </source>
</evidence>
<dbReference type="RefSeq" id="WP_262427072.1">
    <property type="nucleotide sequence ID" value="NZ_JACRTJ010000010.1"/>
</dbReference>
<protein>
    <recommendedName>
        <fullName evidence="7">Probable 2-(5''-triphosphoribosyl)-3'-dephosphocoenzyme-A synthase</fullName>
        <shortName evidence="7">2-(5''-triphosphoribosyl)-3'-dephospho-CoA synthase</shortName>
        <ecNumber evidence="7">2.4.2.52</ecNumber>
    </recommendedName>
</protein>
<evidence type="ECO:0000256" key="4">
    <source>
        <dbReference type="ARBA" id="ARBA00022741"/>
    </source>
</evidence>
<dbReference type="Proteomes" id="UP000647491">
    <property type="component" value="Unassembled WGS sequence"/>
</dbReference>
<comment type="catalytic activity">
    <reaction evidence="6">
        <text>apo-[citrate lyase ACP] + 2'-(5''-triphospho-alpha-D-ribosyl)-3'-dephospho-CoA = holo-[citrate lyase ACP] + diphosphate</text>
        <dbReference type="Rhea" id="RHEA:16333"/>
        <dbReference type="Rhea" id="RHEA-COMP:10157"/>
        <dbReference type="Rhea" id="RHEA-COMP:10158"/>
        <dbReference type="ChEBI" id="CHEBI:29999"/>
        <dbReference type="ChEBI" id="CHEBI:33019"/>
        <dbReference type="ChEBI" id="CHEBI:61378"/>
        <dbReference type="ChEBI" id="CHEBI:82683"/>
        <dbReference type="EC" id="2.7.7.61"/>
    </reaction>
</comment>